<keyword evidence="2 4" id="KW-0732">Signal</keyword>
<dbReference type="InterPro" id="IPR007428">
    <property type="entry name" value="MlaA"/>
</dbReference>
<feature type="region of interest" description="Disordered" evidence="3">
    <location>
        <begin position="224"/>
        <end position="259"/>
    </location>
</feature>
<dbReference type="PANTHER" id="PTHR30035">
    <property type="entry name" value="LIPOPROTEIN VACJ-RELATED"/>
    <property type="match status" value="1"/>
</dbReference>
<gene>
    <name evidence="5" type="ORF">HMPREF9098_1324</name>
</gene>
<evidence type="ECO:0000256" key="3">
    <source>
        <dbReference type="SAM" id="MobiDB-lite"/>
    </source>
</evidence>
<reference evidence="5 6" key="1">
    <citation type="submission" date="2011-01" db="EMBL/GenBank/DDBJ databases">
        <authorList>
            <person name="Muzny D."/>
            <person name="Qin X."/>
            <person name="Deng J."/>
            <person name="Jiang H."/>
            <person name="Liu Y."/>
            <person name="Qu J."/>
            <person name="Song X.-Z."/>
            <person name="Zhang L."/>
            <person name="Thornton R."/>
            <person name="Coyle M."/>
            <person name="Francisco L."/>
            <person name="Jackson L."/>
            <person name="Javaid M."/>
            <person name="Korchina V."/>
            <person name="Kovar C."/>
            <person name="Mata R."/>
            <person name="Mathew T."/>
            <person name="Ngo R."/>
            <person name="Nguyen L."/>
            <person name="Nguyen N."/>
            <person name="Okwuonu G."/>
            <person name="Ongeri F."/>
            <person name="Pham C."/>
            <person name="Simmons D."/>
            <person name="Wilczek-Boney K."/>
            <person name="Hale W."/>
            <person name="Jakkamsetti A."/>
            <person name="Pham P."/>
            <person name="Ruth R."/>
            <person name="San Lucas F."/>
            <person name="Warren J."/>
            <person name="Zhang J."/>
            <person name="Zhao Z."/>
            <person name="Zhou C."/>
            <person name="Zhu D."/>
            <person name="Lee S."/>
            <person name="Bess C."/>
            <person name="Blankenburg K."/>
            <person name="Forbes L."/>
            <person name="Fu Q."/>
            <person name="Gubbala S."/>
            <person name="Hirani K."/>
            <person name="Jayaseelan J.C."/>
            <person name="Lara F."/>
            <person name="Munidasa M."/>
            <person name="Palculict T."/>
            <person name="Patil S."/>
            <person name="Pu L.-L."/>
            <person name="Saada N."/>
            <person name="Tang L."/>
            <person name="Weissenberger G."/>
            <person name="Zhu Y."/>
            <person name="Hemphill L."/>
            <person name="Shang Y."/>
            <person name="Youmans B."/>
            <person name="Ayvaz T."/>
            <person name="Ross M."/>
            <person name="Santibanez J."/>
            <person name="Aqrawi P."/>
            <person name="Gross S."/>
            <person name="Joshi V."/>
            <person name="Fowler G."/>
            <person name="Nazareth L."/>
            <person name="Reid J."/>
            <person name="Worley K."/>
            <person name="Petrosino J."/>
            <person name="Highlander S."/>
            <person name="Gibbs R."/>
        </authorList>
    </citation>
    <scope>NUCLEOTIDE SEQUENCE [LARGE SCALE GENOMIC DNA]</scope>
    <source>
        <strain evidence="5 6">ATCC 33394</strain>
    </source>
</reference>
<dbReference type="HOGENOM" id="CLU_059326_1_1_4"/>
<evidence type="ECO:0000256" key="4">
    <source>
        <dbReference type="SAM" id="SignalP"/>
    </source>
</evidence>
<protein>
    <submittedName>
        <fullName evidence="5">VacJ-like protein</fullName>
    </submittedName>
</protein>
<feature type="signal peptide" evidence="4">
    <location>
        <begin position="1"/>
        <end position="26"/>
    </location>
</feature>
<evidence type="ECO:0000313" key="5">
    <source>
        <dbReference type="EMBL" id="EGC17308.1"/>
    </source>
</evidence>
<dbReference type="Proteomes" id="UP000004088">
    <property type="component" value="Unassembled WGS sequence"/>
</dbReference>
<dbReference type="Pfam" id="PF04333">
    <property type="entry name" value="MlaA"/>
    <property type="match status" value="1"/>
</dbReference>
<sequence>MDKRIKQISWLCCSLVLLGLSTTARADNTRDPYQGYNRAMFRFNEAADRYVMAPVARAYRTVTPKPARTAIGNFFNNLRDVHSLGSNLLRGNIKNAGIDLMRVAINTTFGLGGLIDIAGEAQMPNNKNTLGDTFASWGWKNSNYVVLPFLGPTTMRDALGTGIHTAYSINGVVMPKDAVRYPAAVVDGIDQRERLLDATDTLDEVSLDKYTMMRDTYIAMRNKQLGITPPESEEEALTDPEADWQDGTAAASAPATTQE</sequence>
<keyword evidence="6" id="KW-1185">Reference proteome</keyword>
<feature type="chain" id="PRO_5003247030" evidence="4">
    <location>
        <begin position="27"/>
        <end position="259"/>
    </location>
</feature>
<comment type="similarity">
    <text evidence="1">Belongs to the MlaA family.</text>
</comment>
<dbReference type="PRINTS" id="PR01805">
    <property type="entry name" value="VACJLIPOPROT"/>
</dbReference>
<accession>F0EZI7</accession>
<evidence type="ECO:0000313" key="6">
    <source>
        <dbReference type="Proteomes" id="UP000004088"/>
    </source>
</evidence>
<evidence type="ECO:0000256" key="2">
    <source>
        <dbReference type="ARBA" id="ARBA00022729"/>
    </source>
</evidence>
<proteinExistence type="inferred from homology"/>
<dbReference type="PANTHER" id="PTHR30035:SF3">
    <property type="entry name" value="INTERMEMBRANE PHOSPHOLIPID TRANSPORT SYSTEM LIPOPROTEIN MLAA"/>
    <property type="match status" value="1"/>
</dbReference>
<organism evidence="5 6">
    <name type="scientific">Kingella denitrificans ATCC 33394</name>
    <dbReference type="NCBI Taxonomy" id="888741"/>
    <lineage>
        <taxon>Bacteria</taxon>
        <taxon>Pseudomonadati</taxon>
        <taxon>Pseudomonadota</taxon>
        <taxon>Betaproteobacteria</taxon>
        <taxon>Neisseriales</taxon>
        <taxon>Neisseriaceae</taxon>
        <taxon>Kingella</taxon>
    </lineage>
</organism>
<name>F0EZI7_9NEIS</name>
<comment type="caution">
    <text evidence="5">The sequence shown here is derived from an EMBL/GenBank/DDBJ whole genome shotgun (WGS) entry which is preliminary data.</text>
</comment>
<evidence type="ECO:0000256" key="1">
    <source>
        <dbReference type="ARBA" id="ARBA00010634"/>
    </source>
</evidence>
<dbReference type="GO" id="GO:0016020">
    <property type="term" value="C:membrane"/>
    <property type="evidence" value="ECO:0007669"/>
    <property type="project" value="InterPro"/>
</dbReference>
<dbReference type="GO" id="GO:0120010">
    <property type="term" value="P:intermembrane phospholipid transfer"/>
    <property type="evidence" value="ECO:0007669"/>
    <property type="project" value="TreeGrafter"/>
</dbReference>
<feature type="compositionally biased region" description="Acidic residues" evidence="3">
    <location>
        <begin position="231"/>
        <end position="244"/>
    </location>
</feature>
<dbReference type="EMBL" id="AEWV01000021">
    <property type="protein sequence ID" value="EGC17308.1"/>
    <property type="molecule type" value="Genomic_DNA"/>
</dbReference>
<dbReference type="STRING" id="888741.HMPREF9098_1324"/>
<dbReference type="AlphaFoldDB" id="F0EZI7"/>